<dbReference type="InterPro" id="IPR001851">
    <property type="entry name" value="ABC_transp_permease"/>
</dbReference>
<evidence type="ECO:0000256" key="5">
    <source>
        <dbReference type="ARBA" id="ARBA00023136"/>
    </source>
</evidence>
<feature type="transmembrane region" description="Helical" evidence="6">
    <location>
        <begin position="182"/>
        <end position="202"/>
    </location>
</feature>
<feature type="transmembrane region" description="Helical" evidence="6">
    <location>
        <begin position="87"/>
        <end position="106"/>
    </location>
</feature>
<keyword evidence="4 6" id="KW-1133">Transmembrane helix</keyword>
<dbReference type="Proteomes" id="UP000610760">
    <property type="component" value="Unassembled WGS sequence"/>
</dbReference>
<keyword evidence="5 6" id="KW-0472">Membrane</keyword>
<evidence type="ECO:0000256" key="3">
    <source>
        <dbReference type="ARBA" id="ARBA00022692"/>
    </source>
</evidence>
<feature type="transmembrane region" description="Helical" evidence="6">
    <location>
        <begin position="266"/>
        <end position="286"/>
    </location>
</feature>
<dbReference type="GO" id="GO:0022857">
    <property type="term" value="F:transmembrane transporter activity"/>
    <property type="evidence" value="ECO:0007669"/>
    <property type="project" value="InterPro"/>
</dbReference>
<evidence type="ECO:0000256" key="6">
    <source>
        <dbReference type="SAM" id="Phobius"/>
    </source>
</evidence>
<comment type="subcellular location">
    <subcellularLocation>
        <location evidence="1">Cell membrane</location>
        <topology evidence="1">Multi-pass membrane protein</topology>
    </subcellularLocation>
</comment>
<keyword evidence="2" id="KW-1003">Cell membrane</keyword>
<reference evidence="7" key="1">
    <citation type="submission" date="2020-08" db="EMBL/GenBank/DDBJ databases">
        <title>Genome public.</title>
        <authorList>
            <person name="Liu C."/>
            <person name="Sun Q."/>
        </authorList>
    </citation>
    <scope>NUCLEOTIDE SEQUENCE</scope>
    <source>
        <strain evidence="7">NSJ-33</strain>
    </source>
</reference>
<feature type="transmembrane region" description="Helical" evidence="6">
    <location>
        <begin position="12"/>
        <end position="30"/>
    </location>
</feature>
<dbReference type="EMBL" id="JACRSV010000001">
    <property type="protein sequence ID" value="MBC8558817.1"/>
    <property type="molecule type" value="Genomic_DNA"/>
</dbReference>
<evidence type="ECO:0000256" key="2">
    <source>
        <dbReference type="ARBA" id="ARBA00022475"/>
    </source>
</evidence>
<proteinExistence type="predicted"/>
<dbReference type="AlphaFoldDB" id="A0A926E246"/>
<organism evidence="7 8">
    <name type="scientific">Fumia xinanensis</name>
    <dbReference type="NCBI Taxonomy" id="2763659"/>
    <lineage>
        <taxon>Bacteria</taxon>
        <taxon>Bacillati</taxon>
        <taxon>Bacillota</taxon>
        <taxon>Clostridia</taxon>
        <taxon>Eubacteriales</taxon>
        <taxon>Oscillospiraceae</taxon>
        <taxon>Fumia</taxon>
    </lineage>
</organism>
<keyword evidence="8" id="KW-1185">Reference proteome</keyword>
<dbReference type="PANTHER" id="PTHR32196:SF69">
    <property type="entry name" value="BRANCHED-CHAIN AMINO ACID TRANSPORT SYSTEM, PERMEASE PROTEIN"/>
    <property type="match status" value="1"/>
</dbReference>
<feature type="transmembrane region" description="Helical" evidence="6">
    <location>
        <begin position="238"/>
        <end position="260"/>
    </location>
</feature>
<dbReference type="RefSeq" id="WP_249293708.1">
    <property type="nucleotide sequence ID" value="NZ_JACRSV010000001.1"/>
</dbReference>
<comment type="caution">
    <text evidence="7">The sequence shown here is derived from an EMBL/GenBank/DDBJ whole genome shotgun (WGS) entry which is preliminary data.</text>
</comment>
<keyword evidence="3 6" id="KW-0812">Transmembrane</keyword>
<feature type="transmembrane region" description="Helical" evidence="6">
    <location>
        <begin position="131"/>
        <end position="152"/>
    </location>
</feature>
<sequence>MSLSVIQGALELGLIFAIMSLGIFISFRILNIPDLTIDGTFTLGTSVSAIFAVNGHPVLGVILAMVAGGLAGCVTGFLQTKMKVQPILAGILTMTALYSVNLRVMGQKPNLSLFDKESIFSGLTQLMGEQYANLMMIALILIISLLAIYFFLKTQLGMSLRATGDNEDMVRASSINSDAMKIMGLAIANAFVALAGAILAQYQSFSDVSGGIGMMVIGLASIIVGEAVFGRKSILRSLLAVVVGAVIYRFVLTIALRIGLEAGDLKLFSAILVTIAICIPTLKGFIMKRRSRRAKN</sequence>
<evidence type="ECO:0000313" key="8">
    <source>
        <dbReference type="Proteomes" id="UP000610760"/>
    </source>
</evidence>
<dbReference type="Pfam" id="PF02653">
    <property type="entry name" value="BPD_transp_2"/>
    <property type="match status" value="1"/>
</dbReference>
<evidence type="ECO:0000313" key="7">
    <source>
        <dbReference type="EMBL" id="MBC8558817.1"/>
    </source>
</evidence>
<feature type="transmembrane region" description="Helical" evidence="6">
    <location>
        <begin position="208"/>
        <end position="229"/>
    </location>
</feature>
<dbReference type="CDD" id="cd06574">
    <property type="entry name" value="TM_PBP1_branched-chain-AA_like"/>
    <property type="match status" value="1"/>
</dbReference>
<feature type="transmembrane region" description="Helical" evidence="6">
    <location>
        <begin position="50"/>
        <end position="75"/>
    </location>
</feature>
<accession>A0A926E246</accession>
<dbReference type="GO" id="GO:0005886">
    <property type="term" value="C:plasma membrane"/>
    <property type="evidence" value="ECO:0007669"/>
    <property type="project" value="UniProtKB-SubCell"/>
</dbReference>
<dbReference type="PANTHER" id="PTHR32196">
    <property type="entry name" value="ABC TRANSPORTER PERMEASE PROTEIN YPHD-RELATED-RELATED"/>
    <property type="match status" value="1"/>
</dbReference>
<gene>
    <name evidence="7" type="ORF">H8710_01910</name>
</gene>
<evidence type="ECO:0000256" key="4">
    <source>
        <dbReference type="ARBA" id="ARBA00022989"/>
    </source>
</evidence>
<evidence type="ECO:0000256" key="1">
    <source>
        <dbReference type="ARBA" id="ARBA00004651"/>
    </source>
</evidence>
<name>A0A926E246_9FIRM</name>
<protein>
    <submittedName>
        <fullName evidence="7">ABC transporter permease</fullName>
    </submittedName>
</protein>